<dbReference type="InterPro" id="IPR045340">
    <property type="entry name" value="DUF6533"/>
</dbReference>
<keyword evidence="4" id="KW-1185">Reference proteome</keyword>
<protein>
    <recommendedName>
        <fullName evidence="2">DUF6533 domain-containing protein</fullName>
    </recommendedName>
</protein>
<dbReference type="EMBL" id="KV417570">
    <property type="protein sequence ID" value="KZP18678.1"/>
    <property type="molecule type" value="Genomic_DNA"/>
</dbReference>
<dbReference type="Pfam" id="PF20151">
    <property type="entry name" value="DUF6533"/>
    <property type="match status" value="1"/>
</dbReference>
<feature type="transmembrane region" description="Helical" evidence="1">
    <location>
        <begin position="204"/>
        <end position="221"/>
    </location>
</feature>
<dbReference type="OrthoDB" id="3251775at2759"/>
<evidence type="ECO:0000313" key="4">
    <source>
        <dbReference type="Proteomes" id="UP000076532"/>
    </source>
</evidence>
<sequence length="307" mass="33864">MASILSPAALESALNDATYTRYFSAAGLVVLLFDHLLTFTDEVALVWDSKPSFTKYLFLLNRYLVPSVLIVVAVEMNGYMGGYSFTDTTITKLMLCGFATSFCATFSSMVATLAILWEGIQYNALAGMCITTNATPVLIAVWASPMLFETLVMASTCYNLFDRPRIANQRLARAIHQDGISFFAVLTTLRALNLALATTRKADLSMLAVFFVWSTTTLVLNRSYLHVRRVKVVEAFVNGAPEPEDRAESPSSVTDSQLHTWALEDGIYDKMAATAPQIHPRAVSSDIELRKVSHWGAIFDDNGDPTR</sequence>
<dbReference type="AlphaFoldDB" id="A0A166HBB9"/>
<feature type="domain" description="DUF6533" evidence="2">
    <location>
        <begin position="22"/>
        <end position="66"/>
    </location>
</feature>
<proteinExistence type="predicted"/>
<keyword evidence="1" id="KW-0472">Membrane</keyword>
<evidence type="ECO:0000313" key="3">
    <source>
        <dbReference type="EMBL" id="KZP18678.1"/>
    </source>
</evidence>
<keyword evidence="1" id="KW-0812">Transmembrane</keyword>
<evidence type="ECO:0000259" key="2">
    <source>
        <dbReference type="Pfam" id="PF20151"/>
    </source>
</evidence>
<reference evidence="3 4" key="1">
    <citation type="journal article" date="2016" name="Mol. Biol. Evol.">
        <title>Comparative Genomics of Early-Diverging Mushroom-Forming Fungi Provides Insights into the Origins of Lignocellulose Decay Capabilities.</title>
        <authorList>
            <person name="Nagy L.G."/>
            <person name="Riley R."/>
            <person name="Tritt A."/>
            <person name="Adam C."/>
            <person name="Daum C."/>
            <person name="Floudas D."/>
            <person name="Sun H."/>
            <person name="Yadav J.S."/>
            <person name="Pangilinan J."/>
            <person name="Larsson K.H."/>
            <person name="Matsuura K."/>
            <person name="Barry K."/>
            <person name="Labutti K."/>
            <person name="Kuo R."/>
            <person name="Ohm R.A."/>
            <person name="Bhattacharya S.S."/>
            <person name="Shirouzu T."/>
            <person name="Yoshinaga Y."/>
            <person name="Martin F.M."/>
            <person name="Grigoriev I.V."/>
            <person name="Hibbett D.S."/>
        </authorList>
    </citation>
    <scope>NUCLEOTIDE SEQUENCE [LARGE SCALE GENOMIC DNA]</scope>
    <source>
        <strain evidence="3 4">CBS 109695</strain>
    </source>
</reference>
<accession>A0A166HBB9</accession>
<feature type="transmembrane region" description="Helical" evidence="1">
    <location>
        <begin position="21"/>
        <end position="40"/>
    </location>
</feature>
<gene>
    <name evidence="3" type="ORF">FIBSPDRAFT_1045984</name>
</gene>
<feature type="transmembrane region" description="Helical" evidence="1">
    <location>
        <begin position="93"/>
        <end position="117"/>
    </location>
</feature>
<feature type="transmembrane region" description="Helical" evidence="1">
    <location>
        <begin position="60"/>
        <end position="81"/>
    </location>
</feature>
<evidence type="ECO:0000256" key="1">
    <source>
        <dbReference type="SAM" id="Phobius"/>
    </source>
</evidence>
<name>A0A166HBB9_9AGAM</name>
<keyword evidence="1" id="KW-1133">Transmembrane helix</keyword>
<feature type="transmembrane region" description="Helical" evidence="1">
    <location>
        <begin position="179"/>
        <end position="198"/>
    </location>
</feature>
<dbReference type="Proteomes" id="UP000076532">
    <property type="component" value="Unassembled WGS sequence"/>
</dbReference>
<feature type="transmembrane region" description="Helical" evidence="1">
    <location>
        <begin position="137"/>
        <end position="158"/>
    </location>
</feature>
<organism evidence="3 4">
    <name type="scientific">Athelia psychrophila</name>
    <dbReference type="NCBI Taxonomy" id="1759441"/>
    <lineage>
        <taxon>Eukaryota</taxon>
        <taxon>Fungi</taxon>
        <taxon>Dikarya</taxon>
        <taxon>Basidiomycota</taxon>
        <taxon>Agaricomycotina</taxon>
        <taxon>Agaricomycetes</taxon>
        <taxon>Agaricomycetidae</taxon>
        <taxon>Atheliales</taxon>
        <taxon>Atheliaceae</taxon>
        <taxon>Athelia</taxon>
    </lineage>
</organism>